<sequence>MSVNSISESSISTGAEPLIRLRDVKFRWKVSAPLLLDIPQLDIFRGEKVFLFGPSGSGKSTLLNLLAGIARPTSGQVDLLGTSFSGLSQRQRDLFRARHIGIIFQQFNLIPYLSVLDNIVLGAHFAGQRGPAVQQTARDLCDRLGLSASLLSQPARQTSVGQQQRIAVARALLLKPEILIADEPTSALDSDSRDAFMSVLLETAQQVGSTLLFVSHDKNLQPFFNRHLDMGLFKADDQTATQESRTCC</sequence>
<keyword evidence="3 5" id="KW-0067">ATP-binding</keyword>
<dbReference type="SMART" id="SM00382">
    <property type="entry name" value="AAA"/>
    <property type="match status" value="1"/>
</dbReference>
<evidence type="ECO:0000256" key="2">
    <source>
        <dbReference type="ARBA" id="ARBA00022741"/>
    </source>
</evidence>
<dbReference type="PANTHER" id="PTHR24220">
    <property type="entry name" value="IMPORT ATP-BINDING PROTEIN"/>
    <property type="match status" value="1"/>
</dbReference>
<dbReference type="GO" id="GO:0016887">
    <property type="term" value="F:ATP hydrolysis activity"/>
    <property type="evidence" value="ECO:0007669"/>
    <property type="project" value="InterPro"/>
</dbReference>
<evidence type="ECO:0000256" key="3">
    <source>
        <dbReference type="ARBA" id="ARBA00022840"/>
    </source>
</evidence>
<feature type="domain" description="ABC transporter" evidence="4">
    <location>
        <begin position="19"/>
        <end position="245"/>
    </location>
</feature>
<dbReference type="Gene3D" id="3.40.50.300">
    <property type="entry name" value="P-loop containing nucleotide triphosphate hydrolases"/>
    <property type="match status" value="1"/>
</dbReference>
<dbReference type="AlphaFoldDB" id="A0A928UYW5"/>
<protein>
    <submittedName>
        <fullName evidence="5">ABC transporter ATP-binding protein</fullName>
    </submittedName>
</protein>
<proteinExistence type="predicted"/>
<dbReference type="InterPro" id="IPR003593">
    <property type="entry name" value="AAA+_ATPase"/>
</dbReference>
<dbReference type="Pfam" id="PF00005">
    <property type="entry name" value="ABC_tran"/>
    <property type="match status" value="1"/>
</dbReference>
<dbReference type="InterPro" id="IPR017911">
    <property type="entry name" value="MacB-like_ATP-bd"/>
</dbReference>
<dbReference type="InterPro" id="IPR003439">
    <property type="entry name" value="ABC_transporter-like_ATP-bd"/>
</dbReference>
<evidence type="ECO:0000256" key="1">
    <source>
        <dbReference type="ARBA" id="ARBA00022448"/>
    </source>
</evidence>
<evidence type="ECO:0000313" key="5">
    <source>
        <dbReference type="EMBL" id="MBE8715583.1"/>
    </source>
</evidence>
<dbReference type="SUPFAM" id="SSF52540">
    <property type="entry name" value="P-loop containing nucleoside triphosphate hydrolases"/>
    <property type="match status" value="1"/>
</dbReference>
<dbReference type="GO" id="GO:0005524">
    <property type="term" value="F:ATP binding"/>
    <property type="evidence" value="ECO:0007669"/>
    <property type="project" value="UniProtKB-KW"/>
</dbReference>
<keyword evidence="2" id="KW-0547">Nucleotide-binding</keyword>
<gene>
    <name evidence="5" type="ORF">C4F51_00080</name>
</gene>
<evidence type="ECO:0000313" key="6">
    <source>
        <dbReference type="Proteomes" id="UP000652567"/>
    </source>
</evidence>
<organism evidence="5 6">
    <name type="scientific">Cellvibrio polysaccharolyticus</name>
    <dbReference type="NCBI Taxonomy" id="2082724"/>
    <lineage>
        <taxon>Bacteria</taxon>
        <taxon>Pseudomonadati</taxon>
        <taxon>Pseudomonadota</taxon>
        <taxon>Gammaproteobacteria</taxon>
        <taxon>Cellvibrionales</taxon>
        <taxon>Cellvibrionaceae</taxon>
        <taxon>Cellvibrio</taxon>
    </lineage>
</organism>
<dbReference type="RefSeq" id="WP_193906025.1">
    <property type="nucleotide sequence ID" value="NZ_PRDL01000001.1"/>
</dbReference>
<dbReference type="PROSITE" id="PS50893">
    <property type="entry name" value="ABC_TRANSPORTER_2"/>
    <property type="match status" value="1"/>
</dbReference>
<accession>A0A928UYW5</accession>
<reference evidence="5" key="1">
    <citation type="submission" date="2018-07" db="EMBL/GenBank/DDBJ databases">
        <title>Genome assembly of strain Ka43.</title>
        <authorList>
            <person name="Kukolya J."/>
            <person name="Nagy I."/>
            <person name="Horvath B."/>
            <person name="Toth A."/>
        </authorList>
    </citation>
    <scope>NUCLEOTIDE SEQUENCE</scope>
    <source>
        <strain evidence="5">KB43</strain>
    </source>
</reference>
<dbReference type="InterPro" id="IPR015854">
    <property type="entry name" value="ABC_transpr_LolD-like"/>
</dbReference>
<dbReference type="GO" id="GO:0022857">
    <property type="term" value="F:transmembrane transporter activity"/>
    <property type="evidence" value="ECO:0007669"/>
    <property type="project" value="TreeGrafter"/>
</dbReference>
<dbReference type="InterPro" id="IPR027417">
    <property type="entry name" value="P-loop_NTPase"/>
</dbReference>
<dbReference type="CDD" id="cd03255">
    <property type="entry name" value="ABC_MJ0796_LolCDE_FtsE"/>
    <property type="match status" value="1"/>
</dbReference>
<keyword evidence="1" id="KW-0813">Transport</keyword>
<keyword evidence="6" id="KW-1185">Reference proteome</keyword>
<name>A0A928UYW5_9GAMM</name>
<dbReference type="PANTHER" id="PTHR24220:SF611">
    <property type="entry name" value="ATP-BINDING COMPONENT OF ABC TRANSPORTER-RELATED"/>
    <property type="match status" value="1"/>
</dbReference>
<comment type="caution">
    <text evidence="5">The sequence shown here is derived from an EMBL/GenBank/DDBJ whole genome shotgun (WGS) entry which is preliminary data.</text>
</comment>
<evidence type="ECO:0000259" key="4">
    <source>
        <dbReference type="PROSITE" id="PS50893"/>
    </source>
</evidence>
<dbReference type="EMBL" id="PRDL01000001">
    <property type="protein sequence ID" value="MBE8715583.1"/>
    <property type="molecule type" value="Genomic_DNA"/>
</dbReference>
<dbReference type="GO" id="GO:0005886">
    <property type="term" value="C:plasma membrane"/>
    <property type="evidence" value="ECO:0007669"/>
    <property type="project" value="TreeGrafter"/>
</dbReference>
<dbReference type="Proteomes" id="UP000652567">
    <property type="component" value="Unassembled WGS sequence"/>
</dbReference>